<organism evidence="2 3">
    <name type="scientific">Gossypium barbadense</name>
    <name type="common">Sea Island cotton</name>
    <name type="synonym">Hibiscus barbadensis</name>
    <dbReference type="NCBI Taxonomy" id="3634"/>
    <lineage>
        <taxon>Eukaryota</taxon>
        <taxon>Viridiplantae</taxon>
        <taxon>Streptophyta</taxon>
        <taxon>Embryophyta</taxon>
        <taxon>Tracheophyta</taxon>
        <taxon>Spermatophyta</taxon>
        <taxon>Magnoliopsida</taxon>
        <taxon>eudicotyledons</taxon>
        <taxon>Gunneridae</taxon>
        <taxon>Pentapetalae</taxon>
        <taxon>rosids</taxon>
        <taxon>malvids</taxon>
        <taxon>Malvales</taxon>
        <taxon>Malvaceae</taxon>
        <taxon>Malvoideae</taxon>
        <taxon>Gossypium</taxon>
    </lineage>
</organism>
<evidence type="ECO:0000313" key="3">
    <source>
        <dbReference type="Proteomes" id="UP000239757"/>
    </source>
</evidence>
<gene>
    <name evidence="2" type="ORF">GOBAR_AA35309</name>
</gene>
<dbReference type="EMBL" id="KZ669425">
    <property type="protein sequence ID" value="PPR85382.1"/>
    <property type="molecule type" value="Genomic_DNA"/>
</dbReference>
<evidence type="ECO:0000256" key="1">
    <source>
        <dbReference type="SAM" id="MobiDB-lite"/>
    </source>
</evidence>
<dbReference type="Proteomes" id="UP000239757">
    <property type="component" value="Unassembled WGS sequence"/>
</dbReference>
<dbReference type="AlphaFoldDB" id="A0A2P5W2Q9"/>
<name>A0A2P5W2Q9_GOSBA</name>
<accession>A0A2P5W2Q9</accession>
<proteinExistence type="predicted"/>
<protein>
    <submittedName>
        <fullName evidence="2">Uncharacterized protein</fullName>
    </submittedName>
</protein>
<evidence type="ECO:0000313" key="2">
    <source>
        <dbReference type="EMBL" id="PPR85382.1"/>
    </source>
</evidence>
<reference evidence="2 3" key="1">
    <citation type="submission" date="2015-01" db="EMBL/GenBank/DDBJ databases">
        <title>Genome of allotetraploid Gossypium barbadense reveals genomic plasticity and fiber elongation in cotton evolution.</title>
        <authorList>
            <person name="Chen X."/>
            <person name="Liu X."/>
            <person name="Zhao B."/>
            <person name="Zheng H."/>
            <person name="Hu Y."/>
            <person name="Lu G."/>
            <person name="Yang C."/>
            <person name="Chen J."/>
            <person name="Shan C."/>
            <person name="Zhang L."/>
            <person name="Zhou Y."/>
            <person name="Wang L."/>
            <person name="Guo W."/>
            <person name="Bai Y."/>
            <person name="Ruan J."/>
            <person name="Shangguan X."/>
            <person name="Mao Y."/>
            <person name="Jiang J."/>
            <person name="Zhu Y."/>
            <person name="Lei J."/>
            <person name="Kang H."/>
            <person name="Chen S."/>
            <person name="He X."/>
            <person name="Wang R."/>
            <person name="Wang Y."/>
            <person name="Chen J."/>
            <person name="Wang L."/>
            <person name="Yu S."/>
            <person name="Wang B."/>
            <person name="Wei J."/>
            <person name="Song S."/>
            <person name="Lu X."/>
            <person name="Gao Z."/>
            <person name="Gu W."/>
            <person name="Deng X."/>
            <person name="Ma D."/>
            <person name="Wang S."/>
            <person name="Liang W."/>
            <person name="Fang L."/>
            <person name="Cai C."/>
            <person name="Zhu X."/>
            <person name="Zhou B."/>
            <person name="Zhang Y."/>
            <person name="Chen Z."/>
            <person name="Xu S."/>
            <person name="Zhu R."/>
            <person name="Wang S."/>
            <person name="Zhang T."/>
            <person name="Zhao G."/>
        </authorList>
    </citation>
    <scope>NUCLEOTIDE SEQUENCE [LARGE SCALE GENOMIC DNA]</scope>
    <source>
        <strain evidence="3">cv. Xinhai21</strain>
        <tissue evidence="2">Leaf</tissue>
    </source>
</reference>
<sequence length="393" mass="44946">MVNEEYRPRVPYPNATRKDRSDEQFGELTLRVGDETVTLQARNSGITSNIEDPHIVTTTPNEEIPFTVLSIFPFGTVQVSHPKFGTFKAWEKRTKLDTNVQHGRLVIIHCMINPVVRKLHTHDFTMLILMIFPCQYLSAYIGRSFERRMKYMLSVATYISLSRSAGTFWPLARPRTILAVPSTISSSRGKKIAVPASKERKGASSFAGPIAKIHHPLLQFPRGTQEELFQILQARPLIANCGIDWATVEQVQMADAIRALLTTDPWELFFRIIKLTYLELTMELCSTSHDYRKVREHWRHQHSRRLLLMVHVARDIIDLTYFIALAIQHQTEQHQKGVISIGPYVTRLARHFGLLNTAAQESSLTLIGQMSPQGISSMLSMRMIERRRGTYPP</sequence>
<feature type="region of interest" description="Disordered" evidence="1">
    <location>
        <begin position="1"/>
        <end position="24"/>
    </location>
</feature>